<accession>A0A1I2AI12</accession>
<feature type="domain" description="Cell wall-active antibiotics response LiaF-like C-terminal" evidence="2">
    <location>
        <begin position="137"/>
        <end position="234"/>
    </location>
</feature>
<dbReference type="Pfam" id="PF09922">
    <property type="entry name" value="LiaF-like_C"/>
    <property type="match status" value="1"/>
</dbReference>
<sequence length="236" mass="26491">MKTTYGLPKKREEVIQELQTAFANQNLDDAEYESRLNEALAAKSIEDLEVIVFDFPLEVKHKLFPKELAPAPSQEVTSSSSSLPSSSLQSINSYRVILGDDKRQIALLDASTQHFITILGNQKIDLRKSVLQGNHLKINVENLLGSTIIDLRNENLEGKHIDIWVGGMLGDIKIFIPKGGSIQREAQMFAGNFTVKDKRKNWLSMLTGNNQEEKPLTSFTLTIRGSYWLGNVEIAY</sequence>
<dbReference type="InterPro" id="IPR024425">
    <property type="entry name" value="LiaF-like_C"/>
</dbReference>
<organism evidence="3 4">
    <name type="scientific">Thermoflexibacter ruber</name>
    <dbReference type="NCBI Taxonomy" id="1003"/>
    <lineage>
        <taxon>Bacteria</taxon>
        <taxon>Pseudomonadati</taxon>
        <taxon>Bacteroidota</taxon>
        <taxon>Cytophagia</taxon>
        <taxon>Cytophagales</taxon>
        <taxon>Thermoflexibacteraceae</taxon>
        <taxon>Thermoflexibacter</taxon>
    </lineage>
</organism>
<dbReference type="PANTHER" id="PTHR40763">
    <property type="entry name" value="MEMBRANE PROTEIN-RELATED"/>
    <property type="match status" value="1"/>
</dbReference>
<keyword evidence="4" id="KW-1185">Reference proteome</keyword>
<dbReference type="Pfam" id="PF08044">
    <property type="entry name" value="DUF1707"/>
    <property type="match status" value="1"/>
</dbReference>
<evidence type="ECO:0000313" key="3">
    <source>
        <dbReference type="EMBL" id="SFE43546.1"/>
    </source>
</evidence>
<dbReference type="AlphaFoldDB" id="A0A1I2AI12"/>
<gene>
    <name evidence="3" type="ORF">SAMN04488541_1001179</name>
</gene>
<name>A0A1I2AI12_9BACT</name>
<proteinExistence type="predicted"/>
<dbReference type="EMBL" id="FONY01000001">
    <property type="protein sequence ID" value="SFE43546.1"/>
    <property type="molecule type" value="Genomic_DNA"/>
</dbReference>
<evidence type="ECO:0000259" key="2">
    <source>
        <dbReference type="Pfam" id="PF09922"/>
    </source>
</evidence>
<dbReference type="Proteomes" id="UP000199513">
    <property type="component" value="Unassembled WGS sequence"/>
</dbReference>
<evidence type="ECO:0000259" key="1">
    <source>
        <dbReference type="Pfam" id="PF08044"/>
    </source>
</evidence>
<dbReference type="OrthoDB" id="980563at2"/>
<evidence type="ECO:0000313" key="4">
    <source>
        <dbReference type="Proteomes" id="UP000199513"/>
    </source>
</evidence>
<dbReference type="PANTHER" id="PTHR40763:SF5">
    <property type="entry name" value="MEMBRANE PROTEIN"/>
    <property type="match status" value="1"/>
</dbReference>
<protein>
    <submittedName>
        <fullName evidence="3">Uncharacterized protein</fullName>
    </submittedName>
</protein>
<feature type="domain" description="DUF1707" evidence="1">
    <location>
        <begin position="11"/>
        <end position="56"/>
    </location>
</feature>
<dbReference type="RefSeq" id="WP_091538416.1">
    <property type="nucleotide sequence ID" value="NZ_FONY01000001.1"/>
</dbReference>
<reference evidence="4" key="1">
    <citation type="submission" date="2016-10" db="EMBL/GenBank/DDBJ databases">
        <authorList>
            <person name="Varghese N."/>
            <person name="Submissions S."/>
        </authorList>
    </citation>
    <scope>NUCLEOTIDE SEQUENCE [LARGE SCALE GENOMIC DNA]</scope>
    <source>
        <strain>GEY</strain>
        <strain evidence="4">DSM 9560</strain>
    </source>
</reference>
<dbReference type="STRING" id="1003.SAMN04488541_1001179"/>
<dbReference type="InterPro" id="IPR012551">
    <property type="entry name" value="DUF1707_SHOCT-like"/>
</dbReference>